<protein>
    <submittedName>
        <fullName evidence="1">Uncharacterized protein</fullName>
    </submittedName>
</protein>
<dbReference type="EMBL" id="VSWC01000171">
    <property type="protein sequence ID" value="KAA1070583.1"/>
    <property type="molecule type" value="Genomic_DNA"/>
</dbReference>
<organism evidence="1 2">
    <name type="scientific">Puccinia graminis f. sp. tritici</name>
    <dbReference type="NCBI Taxonomy" id="56615"/>
    <lineage>
        <taxon>Eukaryota</taxon>
        <taxon>Fungi</taxon>
        <taxon>Dikarya</taxon>
        <taxon>Basidiomycota</taxon>
        <taxon>Pucciniomycotina</taxon>
        <taxon>Pucciniomycetes</taxon>
        <taxon>Pucciniales</taxon>
        <taxon>Pucciniaceae</taxon>
        <taxon>Puccinia</taxon>
    </lineage>
</organism>
<keyword evidence="2" id="KW-1185">Reference proteome</keyword>
<evidence type="ECO:0000313" key="2">
    <source>
        <dbReference type="Proteomes" id="UP000324748"/>
    </source>
</evidence>
<dbReference type="Proteomes" id="UP000324748">
    <property type="component" value="Unassembled WGS sequence"/>
</dbReference>
<proteinExistence type="predicted"/>
<name>A0A5B0M2V8_PUCGR</name>
<gene>
    <name evidence="1" type="ORF">PGT21_016912</name>
</gene>
<reference evidence="1 2" key="1">
    <citation type="submission" date="2019-05" db="EMBL/GenBank/DDBJ databases">
        <title>Emergence of the Ug99 lineage of the wheat stem rust pathogen through somatic hybridization.</title>
        <authorList>
            <person name="Li F."/>
            <person name="Upadhyaya N.M."/>
            <person name="Sperschneider J."/>
            <person name="Matny O."/>
            <person name="Nguyen-Phuc H."/>
            <person name="Mago R."/>
            <person name="Raley C."/>
            <person name="Miller M.E."/>
            <person name="Silverstein K.A.T."/>
            <person name="Henningsen E."/>
            <person name="Hirsch C.D."/>
            <person name="Visser B."/>
            <person name="Pretorius Z.A."/>
            <person name="Steffenson B.J."/>
            <person name="Schwessinger B."/>
            <person name="Dodds P.N."/>
            <person name="Figueroa M."/>
        </authorList>
    </citation>
    <scope>NUCLEOTIDE SEQUENCE [LARGE SCALE GENOMIC DNA]</scope>
    <source>
        <strain evidence="1">21-0</strain>
    </source>
</reference>
<comment type="caution">
    <text evidence="1">The sequence shown here is derived from an EMBL/GenBank/DDBJ whole genome shotgun (WGS) entry which is preliminary data.</text>
</comment>
<dbReference type="AlphaFoldDB" id="A0A5B0M2V8"/>
<accession>A0A5B0M2V8</accession>
<sequence length="103" mass="12062">MNLDRIERRNKLDFTTFQIISTTCEQPPIHTLEAPDSRTGEALEGRFRWQFLFREFRGLHGIHLAQPPTSSLLSPLRVAHIIYIRSSCPQVIFFDRERFTVCS</sequence>
<evidence type="ECO:0000313" key="1">
    <source>
        <dbReference type="EMBL" id="KAA1070583.1"/>
    </source>
</evidence>